<keyword evidence="4" id="KW-1185">Reference proteome</keyword>
<dbReference type="InterPro" id="IPR050631">
    <property type="entry name" value="PheA/TfdB_FAD_monoxygenase"/>
</dbReference>
<proteinExistence type="predicted"/>
<sequence length="426" mass="47771">MEKARVNQIPVPRHHASETITTNCAIAGGGPAGVMLGFLLARAGVDVVVLEKHEDFFRDFRGDTIHPSTLELMYELGLIDEFLKRPHQEVRQLGAQIGDDLVQIADFSHLPTHCKFLAFMPQWHFLNFLAEAGKRYPTFHLRMRAEVDELLKDGDRIVGLKAATPQGDLEVRAELVVGTDGRHSTVRKLAGFEVEDRGAPMDVLWLRLSRHPSDGSDSLGRIEPGRFFIMIDRGDYWQCAFVIPKGGFNELRRKGLEAFRLAIAALNPKLSDRVREIGSWDDVKLLTVAVDRLKRWYRPGLLCIGDAAHAMSPIGGVGINLAVQDAVATANILAGPLREGKVTEDDLRKVQKRRQWPTEMTQALQIFVQNRVVSNVLTMRARPKPPFVAKMLNRFPWLRRLPARLIGMGFRPEHVRTPEASPAAAE</sequence>
<feature type="domain" description="FAD-binding" evidence="2">
    <location>
        <begin position="22"/>
        <end position="340"/>
    </location>
</feature>
<dbReference type="SUPFAM" id="SSF51905">
    <property type="entry name" value="FAD/NAD(P)-binding domain"/>
    <property type="match status" value="1"/>
</dbReference>
<organism evidence="3 4">
    <name type="scientific">Methyloceanibacter superfactus</name>
    <dbReference type="NCBI Taxonomy" id="1774969"/>
    <lineage>
        <taxon>Bacteria</taxon>
        <taxon>Pseudomonadati</taxon>
        <taxon>Pseudomonadota</taxon>
        <taxon>Alphaproteobacteria</taxon>
        <taxon>Hyphomicrobiales</taxon>
        <taxon>Hyphomicrobiaceae</taxon>
        <taxon>Methyloceanibacter</taxon>
    </lineage>
</organism>
<dbReference type="InterPro" id="IPR036188">
    <property type="entry name" value="FAD/NAD-bd_sf"/>
</dbReference>
<dbReference type="Gene3D" id="3.50.50.60">
    <property type="entry name" value="FAD/NAD(P)-binding domain"/>
    <property type="match status" value="2"/>
</dbReference>
<name>A0A1E3W7G3_9HYPH</name>
<dbReference type="PRINTS" id="PR00420">
    <property type="entry name" value="RNGMNOXGNASE"/>
</dbReference>
<evidence type="ECO:0000313" key="4">
    <source>
        <dbReference type="Proteomes" id="UP000094472"/>
    </source>
</evidence>
<evidence type="ECO:0000259" key="2">
    <source>
        <dbReference type="Pfam" id="PF01494"/>
    </source>
</evidence>
<dbReference type="NCBIfam" id="NF004834">
    <property type="entry name" value="PRK06185.1-3"/>
    <property type="match status" value="1"/>
</dbReference>
<keyword evidence="1" id="KW-0560">Oxidoreductase</keyword>
<dbReference type="STRING" id="1774969.AUC69_05485"/>
<dbReference type="Proteomes" id="UP000094472">
    <property type="component" value="Unassembled WGS sequence"/>
</dbReference>
<protein>
    <recommendedName>
        <fullName evidence="2">FAD-binding domain-containing protein</fullName>
    </recommendedName>
</protein>
<gene>
    <name evidence="3" type="ORF">AUC69_05485</name>
</gene>
<accession>A0A1E3W7G3</accession>
<dbReference type="EMBL" id="LPWF01000004">
    <property type="protein sequence ID" value="ODS01706.1"/>
    <property type="molecule type" value="Genomic_DNA"/>
</dbReference>
<dbReference type="Pfam" id="PF01494">
    <property type="entry name" value="FAD_binding_3"/>
    <property type="match status" value="1"/>
</dbReference>
<dbReference type="PANTHER" id="PTHR43476:SF5">
    <property type="entry name" value="FAD-DEPENDENT MONOOXYGENASE"/>
    <property type="match status" value="1"/>
</dbReference>
<dbReference type="GO" id="GO:0071949">
    <property type="term" value="F:FAD binding"/>
    <property type="evidence" value="ECO:0007669"/>
    <property type="project" value="InterPro"/>
</dbReference>
<dbReference type="AlphaFoldDB" id="A0A1E3W7G3"/>
<dbReference type="RefSeq" id="WP_069440580.1">
    <property type="nucleotide sequence ID" value="NZ_LPWF01000004.1"/>
</dbReference>
<dbReference type="GO" id="GO:0016491">
    <property type="term" value="F:oxidoreductase activity"/>
    <property type="evidence" value="ECO:0007669"/>
    <property type="project" value="UniProtKB-KW"/>
</dbReference>
<evidence type="ECO:0000256" key="1">
    <source>
        <dbReference type="ARBA" id="ARBA00023002"/>
    </source>
</evidence>
<dbReference type="OrthoDB" id="9791689at2"/>
<evidence type="ECO:0000313" key="3">
    <source>
        <dbReference type="EMBL" id="ODS01706.1"/>
    </source>
</evidence>
<comment type="caution">
    <text evidence="3">The sequence shown here is derived from an EMBL/GenBank/DDBJ whole genome shotgun (WGS) entry which is preliminary data.</text>
</comment>
<dbReference type="NCBIfam" id="NF004833">
    <property type="entry name" value="PRK06185.1-1"/>
    <property type="match status" value="1"/>
</dbReference>
<dbReference type="InterPro" id="IPR002938">
    <property type="entry name" value="FAD-bd"/>
</dbReference>
<reference evidence="3 4" key="1">
    <citation type="journal article" date="2016" name="Environ. Microbiol.">
        <title>New Methyloceanibacter diversity from North Sea sediments includes methanotroph containing solely the soluble methane monooxygenase.</title>
        <authorList>
            <person name="Vekeman B."/>
            <person name="Kerckhof F.M."/>
            <person name="Cremers G."/>
            <person name="de Vos P."/>
            <person name="Vandamme P."/>
            <person name="Boon N."/>
            <person name="Op den Camp H.J."/>
            <person name="Heylen K."/>
        </authorList>
    </citation>
    <scope>NUCLEOTIDE SEQUENCE [LARGE SCALE GENOMIC DNA]</scope>
    <source>
        <strain evidence="3 4">R-67175</strain>
    </source>
</reference>
<dbReference type="PANTHER" id="PTHR43476">
    <property type="entry name" value="3-(3-HYDROXY-PHENYL)PROPIONATE/3-HYDROXYCINNAMIC ACID HYDROXYLASE"/>
    <property type="match status" value="1"/>
</dbReference>